<dbReference type="AlphaFoldDB" id="A0A9D3MKU1"/>
<dbReference type="PROSITE" id="PS50089">
    <property type="entry name" value="ZF_RING_2"/>
    <property type="match status" value="1"/>
</dbReference>
<keyword evidence="1" id="KW-0479">Metal-binding</keyword>
<sequence length="519" mass="59437">MASNLSLPEEDLTCSVCMDIFTDPMVLKCSHSFCNACLHKCWEEKEARECPICRVKTTEDPTCNRALKNLCETFLKHKIEKPAFASDSLCSLHGERLKLFCLNDEELLCLICQTSEKHDNHKLRPVQEAALKYKEELETVLMPLQDKLEAFTKEKQKSDREAELKSQAECTVIEIQKQFEKLHQFLRDEEAARIAALREEEEEKGQMMKERVEEMTNEISSLTEVIRALEQKMKADDISFLQNYKATKRRGQYEVSDPEKVSGERIDVAKHLGNLMYRVWKKMKRIVQYTPVTLDPNTKGDHLTLSEDLTSLRYSGETELSSDDDDHDDDDEVDDDEVDDDDDDDDDDVDDDDDDDSNNDDDDDDDDSDDDDDDDDADDDDVDDKYLVFGSEGFTGKHCWDVEVGDNPVWALGVAEISYDDGEPERGKMWGIFYEGGEYGVRTSSGKDVTLNLTSEVKSVRVQLNWDKNRLCFSDPTNNTSLHTFKREIFTESMFPWFFVGSDSGPLRICPMKVSVTVG</sequence>
<evidence type="ECO:0000256" key="4">
    <source>
        <dbReference type="PROSITE-ProRule" id="PRU00024"/>
    </source>
</evidence>
<feature type="domain" description="RING-type" evidence="7">
    <location>
        <begin position="14"/>
        <end position="54"/>
    </location>
</feature>
<evidence type="ECO:0000259" key="7">
    <source>
        <dbReference type="PROSITE" id="PS50089"/>
    </source>
</evidence>
<feature type="region of interest" description="Disordered" evidence="6">
    <location>
        <begin position="308"/>
        <end position="384"/>
    </location>
</feature>
<dbReference type="SMART" id="SM00184">
    <property type="entry name" value="RING"/>
    <property type="match status" value="1"/>
</dbReference>
<feature type="domain" description="B box-type" evidence="8">
    <location>
        <begin position="85"/>
        <end position="126"/>
    </location>
</feature>
<dbReference type="InterPro" id="IPR013083">
    <property type="entry name" value="Znf_RING/FYVE/PHD"/>
</dbReference>
<dbReference type="InterPro" id="IPR003879">
    <property type="entry name" value="Butyrophylin_SPRY"/>
</dbReference>
<evidence type="ECO:0000256" key="5">
    <source>
        <dbReference type="SAM" id="Coils"/>
    </source>
</evidence>
<evidence type="ECO:0000259" key="8">
    <source>
        <dbReference type="PROSITE" id="PS50119"/>
    </source>
</evidence>
<comment type="caution">
    <text evidence="10">The sequence shown here is derived from an EMBL/GenBank/DDBJ whole genome shotgun (WGS) entry which is preliminary data.</text>
</comment>
<dbReference type="Gene3D" id="3.30.160.60">
    <property type="entry name" value="Classic Zinc Finger"/>
    <property type="match status" value="1"/>
</dbReference>
<protein>
    <recommendedName>
        <fullName evidence="12">Zinc-binding protein A33-like</fullName>
    </recommendedName>
</protein>
<feature type="coiled-coil region" evidence="5">
    <location>
        <begin position="198"/>
        <end position="232"/>
    </location>
</feature>
<evidence type="ECO:0000256" key="6">
    <source>
        <dbReference type="SAM" id="MobiDB-lite"/>
    </source>
</evidence>
<dbReference type="InterPro" id="IPR017907">
    <property type="entry name" value="Znf_RING_CS"/>
</dbReference>
<dbReference type="InterPro" id="IPR001870">
    <property type="entry name" value="B30.2/SPRY"/>
</dbReference>
<keyword evidence="3" id="KW-0862">Zinc</keyword>
<keyword evidence="2 4" id="KW-0863">Zinc-finger</keyword>
<dbReference type="InterPro" id="IPR001841">
    <property type="entry name" value="Znf_RING"/>
</dbReference>
<dbReference type="PROSITE" id="PS00518">
    <property type="entry name" value="ZF_RING_1"/>
    <property type="match status" value="1"/>
</dbReference>
<feature type="domain" description="B30.2/SPRY" evidence="9">
    <location>
        <begin position="318"/>
        <end position="516"/>
    </location>
</feature>
<dbReference type="SMART" id="SM00449">
    <property type="entry name" value="SPRY"/>
    <property type="match status" value="1"/>
</dbReference>
<dbReference type="InterPro" id="IPR003877">
    <property type="entry name" value="SPRY_dom"/>
</dbReference>
<dbReference type="GO" id="GO:0008270">
    <property type="term" value="F:zinc ion binding"/>
    <property type="evidence" value="ECO:0007669"/>
    <property type="project" value="UniProtKB-KW"/>
</dbReference>
<keyword evidence="5" id="KW-0175">Coiled coil</keyword>
<evidence type="ECO:0000256" key="3">
    <source>
        <dbReference type="ARBA" id="ARBA00022833"/>
    </source>
</evidence>
<dbReference type="PROSITE" id="PS50119">
    <property type="entry name" value="ZF_BBOX"/>
    <property type="match status" value="1"/>
</dbReference>
<evidence type="ECO:0000313" key="10">
    <source>
        <dbReference type="EMBL" id="KAG5849771.1"/>
    </source>
</evidence>
<evidence type="ECO:0000259" key="9">
    <source>
        <dbReference type="PROSITE" id="PS50188"/>
    </source>
</evidence>
<dbReference type="InterPro" id="IPR043136">
    <property type="entry name" value="B30.2/SPRY_sf"/>
</dbReference>
<evidence type="ECO:0000313" key="11">
    <source>
        <dbReference type="Proteomes" id="UP001044222"/>
    </source>
</evidence>
<dbReference type="PRINTS" id="PR01407">
    <property type="entry name" value="BUTYPHLNCDUF"/>
</dbReference>
<evidence type="ECO:0008006" key="12">
    <source>
        <dbReference type="Google" id="ProtNLM"/>
    </source>
</evidence>
<proteinExistence type="predicted"/>
<dbReference type="EMBL" id="JAFIRN010000004">
    <property type="protein sequence ID" value="KAG5849771.1"/>
    <property type="molecule type" value="Genomic_DNA"/>
</dbReference>
<dbReference type="Pfam" id="PF00643">
    <property type="entry name" value="zf-B_box"/>
    <property type="match status" value="1"/>
</dbReference>
<name>A0A9D3MKU1_ANGAN</name>
<reference evidence="10" key="1">
    <citation type="submission" date="2021-01" db="EMBL/GenBank/DDBJ databases">
        <title>A chromosome-scale assembly of European eel, Anguilla anguilla.</title>
        <authorList>
            <person name="Henkel C."/>
            <person name="Jong-Raadsen S.A."/>
            <person name="Dufour S."/>
            <person name="Weltzien F.-A."/>
            <person name="Palstra A.P."/>
            <person name="Pelster B."/>
            <person name="Spaink H.P."/>
            <person name="Van Den Thillart G.E."/>
            <person name="Jansen H."/>
            <person name="Zahm M."/>
            <person name="Klopp C."/>
            <person name="Cedric C."/>
            <person name="Louis A."/>
            <person name="Berthelot C."/>
            <person name="Parey E."/>
            <person name="Roest Crollius H."/>
            <person name="Montfort J."/>
            <person name="Robinson-Rechavi M."/>
            <person name="Bucao C."/>
            <person name="Bouchez O."/>
            <person name="Gislard M."/>
            <person name="Lluch J."/>
            <person name="Milhes M."/>
            <person name="Lampietro C."/>
            <person name="Lopez Roques C."/>
            <person name="Donnadieu C."/>
            <person name="Braasch I."/>
            <person name="Desvignes T."/>
            <person name="Postlethwait J."/>
            <person name="Bobe J."/>
            <person name="Guiguen Y."/>
            <person name="Dirks R."/>
        </authorList>
    </citation>
    <scope>NUCLEOTIDE SEQUENCE</scope>
    <source>
        <strain evidence="10">Tag_6206</strain>
        <tissue evidence="10">Liver</tissue>
    </source>
</reference>
<evidence type="ECO:0000256" key="2">
    <source>
        <dbReference type="ARBA" id="ARBA00022771"/>
    </source>
</evidence>
<dbReference type="SMART" id="SM00336">
    <property type="entry name" value="BBOX"/>
    <property type="match status" value="1"/>
</dbReference>
<evidence type="ECO:0000256" key="1">
    <source>
        <dbReference type="ARBA" id="ARBA00022723"/>
    </source>
</evidence>
<accession>A0A9D3MKU1</accession>
<dbReference type="Gene3D" id="2.60.120.920">
    <property type="match status" value="2"/>
</dbReference>
<dbReference type="Pfam" id="PF25600">
    <property type="entry name" value="TRIM_CC"/>
    <property type="match status" value="1"/>
</dbReference>
<keyword evidence="11" id="KW-1185">Reference proteome</keyword>
<dbReference type="SUPFAM" id="SSF57850">
    <property type="entry name" value="RING/U-box"/>
    <property type="match status" value="1"/>
</dbReference>
<feature type="compositionally biased region" description="Acidic residues" evidence="6">
    <location>
        <begin position="320"/>
        <end position="383"/>
    </location>
</feature>
<dbReference type="InterPro" id="IPR058030">
    <property type="entry name" value="TRIM8/14/16/25/29/45/65_CC"/>
</dbReference>
<dbReference type="PROSITE" id="PS50188">
    <property type="entry name" value="B302_SPRY"/>
    <property type="match status" value="1"/>
</dbReference>
<dbReference type="Pfam" id="PF13445">
    <property type="entry name" value="zf-RING_UBOX"/>
    <property type="match status" value="1"/>
</dbReference>
<dbReference type="Proteomes" id="UP001044222">
    <property type="component" value="Unassembled WGS sequence"/>
</dbReference>
<dbReference type="InterPro" id="IPR000315">
    <property type="entry name" value="Znf_B-box"/>
</dbReference>
<dbReference type="Pfam" id="PF00622">
    <property type="entry name" value="SPRY"/>
    <property type="match status" value="1"/>
</dbReference>
<dbReference type="PANTHER" id="PTHR24103">
    <property type="entry name" value="E3 UBIQUITIN-PROTEIN LIGASE TRIM"/>
    <property type="match status" value="1"/>
</dbReference>
<organism evidence="10 11">
    <name type="scientific">Anguilla anguilla</name>
    <name type="common">European freshwater eel</name>
    <name type="synonym">Muraena anguilla</name>
    <dbReference type="NCBI Taxonomy" id="7936"/>
    <lineage>
        <taxon>Eukaryota</taxon>
        <taxon>Metazoa</taxon>
        <taxon>Chordata</taxon>
        <taxon>Craniata</taxon>
        <taxon>Vertebrata</taxon>
        <taxon>Euteleostomi</taxon>
        <taxon>Actinopterygii</taxon>
        <taxon>Neopterygii</taxon>
        <taxon>Teleostei</taxon>
        <taxon>Anguilliformes</taxon>
        <taxon>Anguillidae</taxon>
        <taxon>Anguilla</taxon>
    </lineage>
</organism>
<dbReference type="SUPFAM" id="SSF49899">
    <property type="entry name" value="Concanavalin A-like lectins/glucanases"/>
    <property type="match status" value="1"/>
</dbReference>
<dbReference type="InterPro" id="IPR013320">
    <property type="entry name" value="ConA-like_dom_sf"/>
</dbReference>
<dbReference type="SUPFAM" id="SSF57845">
    <property type="entry name" value="B-box zinc-binding domain"/>
    <property type="match status" value="1"/>
</dbReference>
<dbReference type="Gene3D" id="3.30.40.10">
    <property type="entry name" value="Zinc/RING finger domain, C3HC4 (zinc finger)"/>
    <property type="match status" value="1"/>
</dbReference>
<dbReference type="InterPro" id="IPR027370">
    <property type="entry name" value="Znf-RING_euk"/>
</dbReference>
<dbReference type="InterPro" id="IPR050143">
    <property type="entry name" value="TRIM/RBCC"/>
</dbReference>
<gene>
    <name evidence="10" type="ORF">ANANG_G00075240</name>
</gene>